<evidence type="ECO:0000313" key="6">
    <source>
        <dbReference type="EMBL" id="CAB4798588.1"/>
    </source>
</evidence>
<dbReference type="EMBL" id="CAEZZZ010000006">
    <property type="protein sequence ID" value="CAB4772810.1"/>
    <property type="molecule type" value="Genomic_DNA"/>
</dbReference>
<evidence type="ECO:0000313" key="2">
    <source>
        <dbReference type="EMBL" id="CAB4585326.1"/>
    </source>
</evidence>
<dbReference type="EMBL" id="CAFBPG010000028">
    <property type="protein sequence ID" value="CAB5007961.1"/>
    <property type="molecule type" value="Genomic_DNA"/>
</dbReference>
<accession>A0A6J6P955</accession>
<dbReference type="InterPro" id="IPR036148">
    <property type="entry name" value="MmgE/PrpD_sf"/>
</dbReference>
<sequence>MSAGDDLLVKLSQSVAIPDNLDRLELLLNDYLASLIDGTKVKQRALAQDGSIGFGAYLSMLASSNDRDDVDWSLGAHFGAIVWSTIFPLCMKDPSLRTNAIQAAYSGYQAGNSIGNFLGVSHRMKWHVTSTAGAVASASAASVMLGLNESQHQNSLRLAITNMAGSSKAPREREGAASFNRAAATTLGLVSAMSDARSIDELWEESRGVLELYSATGGDAIVSDGVATASIRPFATNGFSQSAVLATSRLSARSQGELKSIEVHIAQGIAPILDGSRGGSWWTIKSCVASAWASKDPTHLLPASEIEKLVSVIPSDVPIGAAKIVVHTSSGSDSEEQLKPPGVALELPQEQAWAHSKWNSMAGPRAEEISQLAKDFVQGRPNEKLWKLFEEIAKSAQ</sequence>
<organism evidence="4">
    <name type="scientific">freshwater metagenome</name>
    <dbReference type="NCBI Taxonomy" id="449393"/>
    <lineage>
        <taxon>unclassified sequences</taxon>
        <taxon>metagenomes</taxon>
        <taxon>ecological metagenomes</taxon>
    </lineage>
</organism>
<dbReference type="EMBL" id="CAFBJH010000005">
    <property type="protein sequence ID" value="CAB4847611.1"/>
    <property type="molecule type" value="Genomic_DNA"/>
</dbReference>
<dbReference type="EMBL" id="CAFBMI010000037">
    <property type="protein sequence ID" value="CAB4899026.1"/>
    <property type="molecule type" value="Genomic_DNA"/>
</dbReference>
<evidence type="ECO:0000259" key="1">
    <source>
        <dbReference type="Pfam" id="PF03972"/>
    </source>
</evidence>
<dbReference type="EMBL" id="CAEZUA010000018">
    <property type="protein sequence ID" value="CAB4585326.1"/>
    <property type="molecule type" value="Genomic_DNA"/>
</dbReference>
<dbReference type="Pfam" id="PF03972">
    <property type="entry name" value="MmgE_PrpD_N"/>
    <property type="match status" value="1"/>
</dbReference>
<dbReference type="EMBL" id="CAFBQZ010000008">
    <property type="protein sequence ID" value="CAB5070423.1"/>
    <property type="molecule type" value="Genomic_DNA"/>
</dbReference>
<dbReference type="GO" id="GO:0016829">
    <property type="term" value="F:lyase activity"/>
    <property type="evidence" value="ECO:0007669"/>
    <property type="project" value="InterPro"/>
</dbReference>
<evidence type="ECO:0000313" key="8">
    <source>
        <dbReference type="EMBL" id="CAB4899026.1"/>
    </source>
</evidence>
<evidence type="ECO:0000313" key="9">
    <source>
        <dbReference type="EMBL" id="CAB4970362.1"/>
    </source>
</evidence>
<dbReference type="EMBL" id="CAEZWS010000008">
    <property type="protein sequence ID" value="CAB4658635.1"/>
    <property type="molecule type" value="Genomic_DNA"/>
</dbReference>
<evidence type="ECO:0000313" key="5">
    <source>
        <dbReference type="EMBL" id="CAB4772810.1"/>
    </source>
</evidence>
<dbReference type="Gene3D" id="1.10.4100.10">
    <property type="entry name" value="2-methylcitrate dehydratase PrpD"/>
    <property type="match status" value="1"/>
</dbReference>
<dbReference type="SUPFAM" id="SSF103378">
    <property type="entry name" value="2-methylcitrate dehydratase PrpD"/>
    <property type="match status" value="1"/>
</dbReference>
<reference evidence="4" key="1">
    <citation type="submission" date="2020-05" db="EMBL/GenBank/DDBJ databases">
        <authorList>
            <person name="Chiriac C."/>
            <person name="Salcher M."/>
            <person name="Ghai R."/>
            <person name="Kavagutti S V."/>
        </authorList>
    </citation>
    <scope>NUCLEOTIDE SEQUENCE</scope>
</reference>
<evidence type="ECO:0000313" key="11">
    <source>
        <dbReference type="EMBL" id="CAB5070423.1"/>
    </source>
</evidence>
<evidence type="ECO:0000313" key="3">
    <source>
        <dbReference type="EMBL" id="CAB4658635.1"/>
    </source>
</evidence>
<dbReference type="EMBL" id="CAFBOE010000015">
    <property type="protein sequence ID" value="CAB4970362.1"/>
    <property type="molecule type" value="Genomic_DNA"/>
</dbReference>
<dbReference type="Gene3D" id="3.30.1330.120">
    <property type="entry name" value="2-methylcitrate dehydratase PrpD"/>
    <property type="match status" value="1"/>
</dbReference>
<feature type="domain" description="MmgE/PrpD N-terminal" evidence="1">
    <location>
        <begin position="59"/>
        <end position="215"/>
    </location>
</feature>
<evidence type="ECO:0000313" key="7">
    <source>
        <dbReference type="EMBL" id="CAB4847611.1"/>
    </source>
</evidence>
<gene>
    <name evidence="2" type="ORF">UFOPK1773_00444</name>
    <name evidence="3" type="ORF">UFOPK2288_00283</name>
    <name evidence="4" type="ORF">UFOPK2589_00375</name>
    <name evidence="5" type="ORF">UFOPK2931_00243</name>
    <name evidence="6" type="ORF">UFOPK3056_00349</name>
    <name evidence="7" type="ORF">UFOPK3287_00159</name>
    <name evidence="8" type="ORF">UFOPK3558_00582</name>
    <name evidence="9" type="ORF">UFOPK3916_00345</name>
    <name evidence="10" type="ORF">UFOPK4074_00475</name>
    <name evidence="11" type="ORF">UFOPK4372_00230</name>
</gene>
<dbReference type="EMBL" id="CAEZXT010000014">
    <property type="protein sequence ID" value="CAB4692814.1"/>
    <property type="molecule type" value="Genomic_DNA"/>
</dbReference>
<evidence type="ECO:0000313" key="10">
    <source>
        <dbReference type="EMBL" id="CAB5007961.1"/>
    </source>
</evidence>
<dbReference type="AlphaFoldDB" id="A0A6J6P955"/>
<protein>
    <submittedName>
        <fullName evidence="4">Unannotated protein</fullName>
    </submittedName>
</protein>
<dbReference type="InterPro" id="IPR042188">
    <property type="entry name" value="MmgE/PrpD_sf_2"/>
</dbReference>
<proteinExistence type="predicted"/>
<dbReference type="EMBL" id="CAFAAR010000017">
    <property type="protein sequence ID" value="CAB4798588.1"/>
    <property type="molecule type" value="Genomic_DNA"/>
</dbReference>
<name>A0A6J6P955_9ZZZZ</name>
<dbReference type="InterPro" id="IPR042183">
    <property type="entry name" value="MmgE/PrpD_sf_1"/>
</dbReference>
<dbReference type="InterPro" id="IPR045336">
    <property type="entry name" value="MmgE_PrpD_N"/>
</dbReference>
<evidence type="ECO:0000313" key="4">
    <source>
        <dbReference type="EMBL" id="CAB4692814.1"/>
    </source>
</evidence>